<protein>
    <recommendedName>
        <fullName evidence="1">uroporphyrinogen-III C-methyltransferase</fullName>
        <ecNumber evidence="1">2.1.1.107</ecNumber>
    </recommendedName>
</protein>
<dbReference type="SUPFAM" id="SSF53790">
    <property type="entry name" value="Tetrapyrrole methylase"/>
    <property type="match status" value="1"/>
</dbReference>
<evidence type="ECO:0000313" key="9">
    <source>
        <dbReference type="Proteomes" id="UP001208017"/>
    </source>
</evidence>
<feature type="domain" description="Tetrapyrrole methylase" evidence="6">
    <location>
        <begin position="9"/>
        <end position="221"/>
    </location>
</feature>
<keyword evidence="2 8" id="KW-0489">Methyltransferase</keyword>
<dbReference type="Gene3D" id="3.40.1010.10">
    <property type="entry name" value="Cobalt-precorrin-4 Transmethylase, Domain 1"/>
    <property type="match status" value="1"/>
</dbReference>
<reference evidence="8 9" key="1">
    <citation type="submission" date="2022-11" db="EMBL/GenBank/DDBJ databases">
        <title>Study of microbial diversity in lake waters.</title>
        <authorList>
            <person name="Zhang J."/>
        </authorList>
    </citation>
    <scope>NUCLEOTIDE SEQUENCE [LARGE SCALE GENOMIC DNA]</scope>
    <source>
        <strain evidence="8 9">DT12</strain>
    </source>
</reference>
<dbReference type="InterPro" id="IPR035996">
    <property type="entry name" value="4pyrrol_Methylase_sf"/>
</dbReference>
<dbReference type="Gene3D" id="3.40.50.10090">
    <property type="match status" value="2"/>
</dbReference>
<dbReference type="InterPro" id="IPR050161">
    <property type="entry name" value="Siro_Cobalamin_biosynth"/>
</dbReference>
<dbReference type="CDD" id="cd11642">
    <property type="entry name" value="SUMT"/>
    <property type="match status" value="1"/>
</dbReference>
<feature type="domain" description="Tetrapyrrole biosynthesis uroporphyrinogen III synthase" evidence="7">
    <location>
        <begin position="272"/>
        <end position="501"/>
    </location>
</feature>
<dbReference type="InterPro" id="IPR000878">
    <property type="entry name" value="4pyrrol_Mease"/>
</dbReference>
<dbReference type="NCBIfam" id="TIGR01469">
    <property type="entry name" value="cobA_cysG_Cterm"/>
    <property type="match status" value="1"/>
</dbReference>
<evidence type="ECO:0000256" key="5">
    <source>
        <dbReference type="ARBA" id="ARBA00023244"/>
    </source>
</evidence>
<evidence type="ECO:0000313" key="8">
    <source>
        <dbReference type="EMBL" id="MCX7571354.1"/>
    </source>
</evidence>
<evidence type="ECO:0000256" key="1">
    <source>
        <dbReference type="ARBA" id="ARBA00012162"/>
    </source>
</evidence>
<name>A0ABT3X9A9_9BACL</name>
<dbReference type="EC" id="2.1.1.107" evidence="1"/>
<sequence length="511" mass="55231">MIERAGIGTVALVGAGPGDPRLITVRGRELLERADVIVYDRLASPRLLRAAKPGAELIYAGKSPEGNALDQEEISLLLVRLAQAGKSVVRLKGGDPSVFARVGEEMELLAANGIPYEIVPGITSALAAPIFAGIPVTYKNVASSFHVISGHEDPDSPETSHDWEAISRLSGTLVFLMGVSRLQAIASQLMHHGRSPQTPVALVRWGTRVEQETVSGTLADIADRVAAAGLKNPAVIIVGEVVALRDKIRWVEKRPLFGRRIVVTRSRSQASETSRLIEELGGEPYEYPVIETAWPDDLTPFDAALANLPQYDWLIFTSVNAVEMFFQRMRHNRVDIRSLASVRIAAVGQKTAQAVERYGLLVEVVGEEFIAEGLLDVLGDRIAPGQKVLFPRADIARRVLPDALRQAGCDVTEFDAYRTVAVADETQELVTMLRSKQIDVITFTSGSTVKNLFAALEGHDAADLLQGVVLAAIGPQTAKALQERGLQVDVMPDTYTIPALLAALTAHLNGE</sequence>
<dbReference type="InterPro" id="IPR014777">
    <property type="entry name" value="4pyrrole_Mease_sub1"/>
</dbReference>
<keyword evidence="4" id="KW-0949">S-adenosyl-L-methionine</keyword>
<dbReference type="InterPro" id="IPR003754">
    <property type="entry name" value="4pyrrol_synth_uPrphyn_synth"/>
</dbReference>
<evidence type="ECO:0000256" key="3">
    <source>
        <dbReference type="ARBA" id="ARBA00022679"/>
    </source>
</evidence>
<dbReference type="PROSITE" id="PS00839">
    <property type="entry name" value="SUMT_1"/>
    <property type="match status" value="1"/>
</dbReference>
<evidence type="ECO:0000259" key="7">
    <source>
        <dbReference type="Pfam" id="PF02602"/>
    </source>
</evidence>
<dbReference type="RefSeq" id="WP_267152602.1">
    <property type="nucleotide sequence ID" value="NZ_JAPMLT010000010.1"/>
</dbReference>
<dbReference type="Gene3D" id="3.30.950.10">
    <property type="entry name" value="Methyltransferase, Cobalt-precorrin-4 Transmethylase, Domain 2"/>
    <property type="match status" value="1"/>
</dbReference>
<dbReference type="InterPro" id="IPR014776">
    <property type="entry name" value="4pyrrole_Mease_sub2"/>
</dbReference>
<dbReference type="GO" id="GO:0032259">
    <property type="term" value="P:methylation"/>
    <property type="evidence" value="ECO:0007669"/>
    <property type="project" value="UniProtKB-KW"/>
</dbReference>
<proteinExistence type="predicted"/>
<comment type="caution">
    <text evidence="8">The sequence shown here is derived from an EMBL/GenBank/DDBJ whole genome shotgun (WGS) entry which is preliminary data.</text>
</comment>
<keyword evidence="3 8" id="KW-0808">Transferase</keyword>
<dbReference type="InterPro" id="IPR003043">
    <property type="entry name" value="Uropor_MeTrfase_CS"/>
</dbReference>
<dbReference type="Pfam" id="PF00590">
    <property type="entry name" value="TP_methylase"/>
    <property type="match status" value="1"/>
</dbReference>
<keyword evidence="9" id="KW-1185">Reference proteome</keyword>
<dbReference type="PANTHER" id="PTHR45790:SF3">
    <property type="entry name" value="S-ADENOSYL-L-METHIONINE-DEPENDENT UROPORPHYRINOGEN III METHYLTRANSFERASE, CHLOROPLASTIC"/>
    <property type="match status" value="1"/>
</dbReference>
<dbReference type="EMBL" id="JAPMLT010000010">
    <property type="protein sequence ID" value="MCX7571354.1"/>
    <property type="molecule type" value="Genomic_DNA"/>
</dbReference>
<dbReference type="PANTHER" id="PTHR45790">
    <property type="entry name" value="SIROHEME SYNTHASE-RELATED"/>
    <property type="match status" value="1"/>
</dbReference>
<dbReference type="NCBIfam" id="NF004790">
    <property type="entry name" value="PRK06136.1"/>
    <property type="match status" value="1"/>
</dbReference>
<gene>
    <name evidence="8" type="primary">cobA</name>
    <name evidence="8" type="ORF">OS242_15500</name>
</gene>
<dbReference type="CDD" id="cd06578">
    <property type="entry name" value="HemD"/>
    <property type="match status" value="1"/>
</dbReference>
<dbReference type="GO" id="GO:0004851">
    <property type="term" value="F:uroporphyrin-III C-methyltransferase activity"/>
    <property type="evidence" value="ECO:0007669"/>
    <property type="project" value="UniProtKB-EC"/>
</dbReference>
<evidence type="ECO:0000256" key="2">
    <source>
        <dbReference type="ARBA" id="ARBA00022603"/>
    </source>
</evidence>
<dbReference type="InterPro" id="IPR006366">
    <property type="entry name" value="CobA/CysG_C"/>
</dbReference>
<dbReference type="Pfam" id="PF02602">
    <property type="entry name" value="HEM4"/>
    <property type="match status" value="1"/>
</dbReference>
<organism evidence="8 9">
    <name type="scientific">Tumebacillus lacus</name>
    <dbReference type="NCBI Taxonomy" id="2995335"/>
    <lineage>
        <taxon>Bacteria</taxon>
        <taxon>Bacillati</taxon>
        <taxon>Bacillota</taxon>
        <taxon>Bacilli</taxon>
        <taxon>Bacillales</taxon>
        <taxon>Alicyclobacillaceae</taxon>
        <taxon>Tumebacillus</taxon>
    </lineage>
</organism>
<evidence type="ECO:0000259" key="6">
    <source>
        <dbReference type="Pfam" id="PF00590"/>
    </source>
</evidence>
<dbReference type="Proteomes" id="UP001208017">
    <property type="component" value="Unassembled WGS sequence"/>
</dbReference>
<dbReference type="SUPFAM" id="SSF69618">
    <property type="entry name" value="HemD-like"/>
    <property type="match status" value="1"/>
</dbReference>
<keyword evidence="5" id="KW-0627">Porphyrin biosynthesis</keyword>
<dbReference type="InterPro" id="IPR036108">
    <property type="entry name" value="4pyrrol_syn_uPrphyn_synt_sf"/>
</dbReference>
<accession>A0ABT3X9A9</accession>
<evidence type="ECO:0000256" key="4">
    <source>
        <dbReference type="ARBA" id="ARBA00022691"/>
    </source>
</evidence>